<evidence type="ECO:0000313" key="1">
    <source>
        <dbReference type="EMBL" id="TQF12764.1"/>
    </source>
</evidence>
<dbReference type="RefSeq" id="WP_141645533.1">
    <property type="nucleotide sequence ID" value="NZ_VIFM01000126.1"/>
</dbReference>
<protein>
    <submittedName>
        <fullName evidence="1">Uncharacterized protein</fullName>
    </submittedName>
</protein>
<organism evidence="1 2">
    <name type="scientific">Myxococcus llanfairpwllgwyngyllgogerychwyrndrobwllllantysiliogogogochensis</name>
    <dbReference type="NCBI Taxonomy" id="2590453"/>
    <lineage>
        <taxon>Bacteria</taxon>
        <taxon>Pseudomonadati</taxon>
        <taxon>Myxococcota</taxon>
        <taxon>Myxococcia</taxon>
        <taxon>Myxococcales</taxon>
        <taxon>Cystobacterineae</taxon>
        <taxon>Myxococcaceae</taxon>
        <taxon>Myxococcus</taxon>
    </lineage>
</organism>
<accession>A0A540WWH3</accession>
<proteinExistence type="predicted"/>
<evidence type="ECO:0000313" key="2">
    <source>
        <dbReference type="Proteomes" id="UP000315369"/>
    </source>
</evidence>
<dbReference type="Proteomes" id="UP000315369">
    <property type="component" value="Unassembled WGS sequence"/>
</dbReference>
<comment type="caution">
    <text evidence="1">The sequence shown here is derived from an EMBL/GenBank/DDBJ whole genome shotgun (WGS) entry which is preliminary data.</text>
</comment>
<reference evidence="1 2" key="1">
    <citation type="submission" date="2019-06" db="EMBL/GenBank/DDBJ databases">
        <authorList>
            <person name="Livingstone P."/>
            <person name="Whitworth D."/>
        </authorList>
    </citation>
    <scope>NUCLEOTIDE SEQUENCE [LARGE SCALE GENOMIC DNA]</scope>
    <source>
        <strain evidence="1 2">AM401</strain>
    </source>
</reference>
<keyword evidence="2" id="KW-1185">Reference proteome</keyword>
<name>A0A540WWH3_9BACT</name>
<dbReference type="EMBL" id="VIFM01000126">
    <property type="protein sequence ID" value="TQF12764.1"/>
    <property type="molecule type" value="Genomic_DNA"/>
</dbReference>
<gene>
    <name evidence="1" type="ORF">FJV41_27470</name>
</gene>
<dbReference type="AlphaFoldDB" id="A0A540WWH3"/>
<sequence length="62" mass="6457">MRGAAALPVASHAHAGINWPRESRAGFPLGATAYSTMLQCPSADFIAGDTLKSELLTFVPQG</sequence>